<name>A0ABQ1W492_9BACT</name>
<evidence type="ECO:0000313" key="1">
    <source>
        <dbReference type="EMBL" id="GGG13532.1"/>
    </source>
</evidence>
<organism evidence="1 2">
    <name type="scientific">Pontibacter amylolyticus</name>
    <dbReference type="NCBI Taxonomy" id="1424080"/>
    <lineage>
        <taxon>Bacteria</taxon>
        <taxon>Pseudomonadati</taxon>
        <taxon>Bacteroidota</taxon>
        <taxon>Cytophagia</taxon>
        <taxon>Cytophagales</taxon>
        <taxon>Hymenobacteraceae</taxon>
        <taxon>Pontibacter</taxon>
    </lineage>
</organism>
<keyword evidence="2" id="KW-1185">Reference proteome</keyword>
<dbReference type="EMBL" id="BMFP01000003">
    <property type="protein sequence ID" value="GGG13532.1"/>
    <property type="molecule type" value="Genomic_DNA"/>
</dbReference>
<evidence type="ECO:0008006" key="3">
    <source>
        <dbReference type="Google" id="ProtNLM"/>
    </source>
</evidence>
<evidence type="ECO:0000313" key="2">
    <source>
        <dbReference type="Proteomes" id="UP000634043"/>
    </source>
</evidence>
<sequence>MPVYGQVENRWQPDSVYINRNIKKIFVYLNSPKDLSEVVECDKDGNKVRVVKYSASYNRKTRRSKTVEQISHYLYDSLKRPTQVIDTIFHFSNSVSVNNTYLSYNSSGLLASSKYYKGSFQKPYSVTNYYYSPFKSTTVRTNDSLTFYQKSKEYDRDFYVKRFYGFYLEQKLKSGLAIHEGDTTRFQFSDYSDLQRFEDDKIIENKFDAAGRLISSDIRSVFMNDRVNEYKLVYSYDTNGLLKSIRGYIPKFYKYEFHE</sequence>
<comment type="caution">
    <text evidence="1">The sequence shown here is derived from an EMBL/GenBank/DDBJ whole genome shotgun (WGS) entry which is preliminary data.</text>
</comment>
<accession>A0ABQ1W492</accession>
<reference evidence="2" key="1">
    <citation type="journal article" date="2019" name="Int. J. Syst. Evol. Microbiol.">
        <title>The Global Catalogue of Microorganisms (GCM) 10K type strain sequencing project: providing services to taxonomists for standard genome sequencing and annotation.</title>
        <authorList>
            <consortium name="The Broad Institute Genomics Platform"/>
            <consortium name="The Broad Institute Genome Sequencing Center for Infectious Disease"/>
            <person name="Wu L."/>
            <person name="Ma J."/>
        </authorList>
    </citation>
    <scope>NUCLEOTIDE SEQUENCE [LARGE SCALE GENOMIC DNA]</scope>
    <source>
        <strain evidence="2">CGMCC 1.12749</strain>
    </source>
</reference>
<gene>
    <name evidence="1" type="ORF">GCM10011323_17440</name>
</gene>
<proteinExistence type="predicted"/>
<dbReference type="Proteomes" id="UP000634043">
    <property type="component" value="Unassembled WGS sequence"/>
</dbReference>
<protein>
    <recommendedName>
        <fullName evidence="3">YD repeat-containing protein</fullName>
    </recommendedName>
</protein>